<proteinExistence type="predicted"/>
<dbReference type="EMBL" id="FZOG01000005">
    <property type="protein sequence ID" value="SNS86098.1"/>
    <property type="molecule type" value="Genomic_DNA"/>
</dbReference>
<dbReference type="Proteomes" id="UP000242915">
    <property type="component" value="Unassembled WGS sequence"/>
</dbReference>
<evidence type="ECO:0000313" key="2">
    <source>
        <dbReference type="EMBL" id="SNS86098.1"/>
    </source>
</evidence>
<dbReference type="InterPro" id="IPR000073">
    <property type="entry name" value="AB_hydrolase_1"/>
</dbReference>
<dbReference type="RefSeq" id="WP_089360764.1">
    <property type="nucleotide sequence ID" value="NZ_FZOG01000005.1"/>
</dbReference>
<dbReference type="PANTHER" id="PTHR43798">
    <property type="entry name" value="MONOACYLGLYCEROL LIPASE"/>
    <property type="match status" value="1"/>
</dbReference>
<dbReference type="GO" id="GO:0003824">
    <property type="term" value="F:catalytic activity"/>
    <property type="evidence" value="ECO:0007669"/>
    <property type="project" value="InterPro"/>
</dbReference>
<gene>
    <name evidence="2" type="ORF">SAMN05216255_3641</name>
</gene>
<protein>
    <submittedName>
        <fullName evidence="2">Pimeloyl-ACP methyl ester carboxylesterase</fullName>
    </submittedName>
</protein>
<dbReference type="PRINTS" id="PR00412">
    <property type="entry name" value="EPOXHYDRLASE"/>
</dbReference>
<dbReference type="InterPro" id="IPR050266">
    <property type="entry name" value="AB_hydrolase_sf"/>
</dbReference>
<dbReference type="Gene3D" id="3.40.50.1820">
    <property type="entry name" value="alpha/beta hydrolase"/>
    <property type="match status" value="1"/>
</dbReference>
<dbReference type="Pfam" id="PF00561">
    <property type="entry name" value="Abhydrolase_1"/>
    <property type="match status" value="1"/>
</dbReference>
<keyword evidence="3" id="KW-1185">Reference proteome</keyword>
<sequence length="317" mass="35162">MKKLLLALILTIAAASAVLYVFPATLMASIQLIGQTVAGLSSKQLEVADLSIHYYEGGPKDGETILMVHGFGADKDNWLQFARYFTKRYHVIALDLPGFGESSKPPASYDVGTQAERVAAFSQALGIKRLHIIGNSMGGHIAALYGARYPQQVASVALLDNAGIDAPQKSELYQRIEQGKPNPLVVNNAQQFEQLIDFVFYKAPVLPERLKHYMAEQAIANSTLNKQIFSQLRERYIPLEPELPKIEAPTLLLWGDHDRVLDVSSIKVMQPLLKQPSVVVMKDCGHVPMIERPEETARHYRAFLDKVARLEATKPSS</sequence>
<dbReference type="InterPro" id="IPR000639">
    <property type="entry name" value="Epox_hydrolase-like"/>
</dbReference>
<dbReference type="AlphaFoldDB" id="A0A239HYC3"/>
<reference evidence="3" key="1">
    <citation type="submission" date="2017-06" db="EMBL/GenBank/DDBJ databases">
        <authorList>
            <person name="Varghese N."/>
            <person name="Submissions S."/>
        </authorList>
    </citation>
    <scope>NUCLEOTIDE SEQUENCE [LARGE SCALE GENOMIC DNA]</scope>
    <source>
        <strain evidence="3">CIP 108523</strain>
    </source>
</reference>
<dbReference type="SUPFAM" id="SSF53474">
    <property type="entry name" value="alpha/beta-Hydrolases"/>
    <property type="match status" value="1"/>
</dbReference>
<feature type="domain" description="AB hydrolase-1" evidence="1">
    <location>
        <begin position="64"/>
        <end position="293"/>
    </location>
</feature>
<dbReference type="GO" id="GO:0016020">
    <property type="term" value="C:membrane"/>
    <property type="evidence" value="ECO:0007669"/>
    <property type="project" value="TreeGrafter"/>
</dbReference>
<evidence type="ECO:0000259" key="1">
    <source>
        <dbReference type="Pfam" id="PF00561"/>
    </source>
</evidence>
<dbReference type="PRINTS" id="PR00111">
    <property type="entry name" value="ABHYDROLASE"/>
</dbReference>
<name>A0A239HYC3_9PSED</name>
<dbReference type="InterPro" id="IPR029058">
    <property type="entry name" value="AB_hydrolase_fold"/>
</dbReference>
<accession>A0A239HYC3</accession>
<dbReference type="PANTHER" id="PTHR43798:SF33">
    <property type="entry name" value="HYDROLASE, PUTATIVE (AFU_ORTHOLOGUE AFUA_2G14860)-RELATED"/>
    <property type="match status" value="1"/>
</dbReference>
<organism evidence="2 3">
    <name type="scientific">Pseudomonas segetis</name>
    <dbReference type="NCBI Taxonomy" id="298908"/>
    <lineage>
        <taxon>Bacteria</taxon>
        <taxon>Pseudomonadati</taxon>
        <taxon>Pseudomonadota</taxon>
        <taxon>Gammaproteobacteria</taxon>
        <taxon>Pseudomonadales</taxon>
        <taxon>Pseudomonadaceae</taxon>
        <taxon>Pseudomonas</taxon>
    </lineage>
</organism>
<evidence type="ECO:0000313" key="3">
    <source>
        <dbReference type="Proteomes" id="UP000242915"/>
    </source>
</evidence>